<protein>
    <submittedName>
        <fullName evidence="1">Uncharacterized protein</fullName>
    </submittedName>
</protein>
<reference evidence="2" key="1">
    <citation type="journal article" date="2019" name="Int. J. Syst. Evol. Microbiol.">
        <title>The Global Catalogue of Microorganisms (GCM) 10K type strain sequencing project: providing services to taxonomists for standard genome sequencing and annotation.</title>
        <authorList>
            <consortium name="The Broad Institute Genomics Platform"/>
            <consortium name="The Broad Institute Genome Sequencing Center for Infectious Disease"/>
            <person name="Wu L."/>
            <person name="Ma J."/>
        </authorList>
    </citation>
    <scope>NUCLEOTIDE SEQUENCE [LARGE SCALE GENOMIC DNA]</scope>
    <source>
        <strain evidence="2">JCM 19125</strain>
    </source>
</reference>
<accession>A0ABP9F7F3</accession>
<comment type="caution">
    <text evidence="1">The sequence shown here is derived from an EMBL/GenBank/DDBJ whole genome shotgun (WGS) entry which is preliminary data.</text>
</comment>
<gene>
    <name evidence="1" type="ORF">GCM10025789_12070</name>
</gene>
<dbReference type="EMBL" id="BAABLV010000019">
    <property type="protein sequence ID" value="GAA4895997.1"/>
    <property type="molecule type" value="Genomic_DNA"/>
</dbReference>
<organism evidence="1 2">
    <name type="scientific">Tessaracoccus lubricantis</name>
    <dbReference type="NCBI Taxonomy" id="545543"/>
    <lineage>
        <taxon>Bacteria</taxon>
        <taxon>Bacillati</taxon>
        <taxon>Actinomycetota</taxon>
        <taxon>Actinomycetes</taxon>
        <taxon>Propionibacteriales</taxon>
        <taxon>Propionibacteriaceae</taxon>
        <taxon>Tessaracoccus</taxon>
    </lineage>
</organism>
<proteinExistence type="predicted"/>
<evidence type="ECO:0000313" key="2">
    <source>
        <dbReference type="Proteomes" id="UP001501521"/>
    </source>
</evidence>
<evidence type="ECO:0000313" key="1">
    <source>
        <dbReference type="EMBL" id="GAA4895997.1"/>
    </source>
</evidence>
<keyword evidence="2" id="KW-1185">Reference proteome</keyword>
<dbReference type="Proteomes" id="UP001501521">
    <property type="component" value="Unassembled WGS sequence"/>
</dbReference>
<sequence>MVHMNELITDTGISDLLLIFSVKSHLIAVRPELDGHIDVDDHRPRLSFLTPQGAVVVSKSECTPAGRWTVTGPGIGVKSPRPSPAELCAAALVAYERGRRNAPSAA</sequence>
<name>A0ABP9F7F3_9ACTN</name>